<dbReference type="PROSITE" id="PS50142">
    <property type="entry name" value="RNASE_3_2"/>
    <property type="match status" value="2"/>
</dbReference>
<keyword evidence="6" id="KW-0460">Magnesium</keyword>
<dbReference type="Gene3D" id="2.170.260.10">
    <property type="entry name" value="paz domain"/>
    <property type="match status" value="1"/>
</dbReference>
<keyword evidence="5" id="KW-0378">Hydrolase</keyword>
<dbReference type="PANTHER" id="PTHR14950:SF37">
    <property type="entry name" value="ENDORIBONUCLEASE DICER"/>
    <property type="match status" value="1"/>
</dbReference>
<feature type="domain" description="DRBM" evidence="9">
    <location>
        <begin position="793"/>
        <end position="859"/>
    </location>
</feature>
<dbReference type="GO" id="GO:0003723">
    <property type="term" value="F:RNA binding"/>
    <property type="evidence" value="ECO:0007669"/>
    <property type="project" value="UniProtKB-UniRule"/>
</dbReference>
<evidence type="ECO:0000256" key="2">
    <source>
        <dbReference type="ARBA" id="ARBA00001946"/>
    </source>
</evidence>
<feature type="domain" description="RNase III" evidence="10">
    <location>
        <begin position="632"/>
        <end position="768"/>
    </location>
</feature>
<dbReference type="Pfam" id="PF20931">
    <property type="entry name" value="Dicer_platform"/>
    <property type="match status" value="1"/>
</dbReference>
<dbReference type="InterPro" id="IPR014720">
    <property type="entry name" value="dsRBD_dom"/>
</dbReference>
<evidence type="ECO:0000313" key="12">
    <source>
        <dbReference type="EMBL" id="OUC49415.1"/>
    </source>
</evidence>
<comment type="cofactor">
    <cofactor evidence="1">
        <name>Mn(2+)</name>
        <dbReference type="ChEBI" id="CHEBI:29035"/>
    </cofactor>
</comment>
<evidence type="ECO:0000259" key="9">
    <source>
        <dbReference type="PROSITE" id="PS50137"/>
    </source>
</evidence>
<dbReference type="SUPFAM" id="SSF54768">
    <property type="entry name" value="dsRNA-binding domain-like"/>
    <property type="match status" value="1"/>
</dbReference>
<dbReference type="CDD" id="cd00593">
    <property type="entry name" value="RIBOc"/>
    <property type="match status" value="2"/>
</dbReference>
<dbReference type="InterPro" id="IPR036389">
    <property type="entry name" value="RNase_III_sf"/>
</dbReference>
<dbReference type="SMART" id="SM00358">
    <property type="entry name" value="DSRM"/>
    <property type="match status" value="1"/>
</dbReference>
<dbReference type="GO" id="GO:0006309">
    <property type="term" value="P:apoptotic DNA fragmentation"/>
    <property type="evidence" value="ECO:0007669"/>
    <property type="project" value="TreeGrafter"/>
</dbReference>
<dbReference type="InterPro" id="IPR048512">
    <property type="entry name" value="Dicer_platform"/>
</dbReference>
<protein>
    <submittedName>
        <fullName evidence="12">RNase3 domain protein</fullName>
    </submittedName>
</protein>
<feature type="non-terminal residue" evidence="12">
    <location>
        <position position="1"/>
    </location>
</feature>
<comment type="cofactor">
    <cofactor evidence="2">
        <name>Mg(2+)</name>
        <dbReference type="ChEBI" id="CHEBI:18420"/>
    </cofactor>
</comment>
<dbReference type="EMBL" id="LVZM01000984">
    <property type="protein sequence ID" value="OUC49415.1"/>
    <property type="molecule type" value="Genomic_DNA"/>
</dbReference>
<dbReference type="Gene3D" id="1.10.1520.10">
    <property type="entry name" value="Ribonuclease III domain"/>
    <property type="match status" value="2"/>
</dbReference>
<gene>
    <name evidence="12" type="ORF">D917_00975</name>
</gene>
<organism evidence="12 13">
    <name type="scientific">Trichinella nativa</name>
    <dbReference type="NCBI Taxonomy" id="6335"/>
    <lineage>
        <taxon>Eukaryota</taxon>
        <taxon>Metazoa</taxon>
        <taxon>Ecdysozoa</taxon>
        <taxon>Nematoda</taxon>
        <taxon>Enoplea</taxon>
        <taxon>Dorylaimia</taxon>
        <taxon>Trichinellida</taxon>
        <taxon>Trichinellidae</taxon>
        <taxon>Trichinella</taxon>
    </lineage>
</organism>
<evidence type="ECO:0000256" key="1">
    <source>
        <dbReference type="ARBA" id="ARBA00001936"/>
    </source>
</evidence>
<dbReference type="AlphaFoldDB" id="A0A1Y3EWS3"/>
<dbReference type="InterPro" id="IPR044441">
    <property type="entry name" value="DICER_DSRM"/>
</dbReference>
<feature type="domain" description="PAZ" evidence="11">
    <location>
        <begin position="78"/>
        <end position="217"/>
    </location>
</feature>
<evidence type="ECO:0000259" key="10">
    <source>
        <dbReference type="PROSITE" id="PS50142"/>
    </source>
</evidence>
<sequence length="866" mass="97806">VPDALYKAIPRADQKSYLYAISISSIESFLPRLGILVSKPIGNLPGFSVFTDESYIDVEIEFVEETSYSAHQLDILTSFHCCLFKNYLFSEEEDFIFDPENAACSYLIVPLKCVVYPWYKNKGDHDYYYFVTAVDNTCTPMSPFPFKMYRSFAEYFEVAKQVKVLDKNQPLLSVKMVSFKRLNLLCEKQISILLFDFDDDTSSCQCKVVPELVVIHPMPASMWRCLIFLPTVLYRMNHLLIAEQLRLQILREAMFPGEVLEENCKIQPLDKDWYLLASRLNDMCIVDNQLPVKLSKLSVNSNSAAAATATGSIDPETQALLEEFDVRFCNACPTVPVNDQLDILTGNSVAESHTAESNDECLFDTHFSLQLLSSIQPQQQPLENVDFGIVESDGESDFFVAAPALPESELNLFVEPSDVSDTATAPAQHWPGPQCRDVLRALTLRNAQDMFDLESMEALGDSFLKFIVSLHIFKKETSWNEGRLSSLRSEIVSNTNLFNLGKKKLLQAKLTAVPFDPTAQWLPPCFRSLAALESGYEFVNELIDEGDSKKKNQALKAKTPTPVVVAECYEMCSLNRTHQVICDKSIADCVEALVGCYLLEAGMRPAIKLLKWFGIDIDDNAKIHSIWTAYDLNSFEAKIGYRFTNKAYLIQALTHSSYNEVETPVTDSYERLEFLGDAILDYLISRHLYSSKRIRSPGLLSDLRSALVNNVFFASMAVLNHFQKLYMMEEEQDDDEKETGEFAEHVEVPKPLGDIFESVAGAIFLDSHCSLATVWQVYYNMLAEEIDKCLCHPPISPVRHLLELEPERVQFNILDREEGNSGVRVQVVVTGKGSFIGSGKSYRIAKHAAAKKALRELYPTSNHFII</sequence>
<evidence type="ECO:0000256" key="3">
    <source>
        <dbReference type="ARBA" id="ARBA00022723"/>
    </source>
</evidence>
<name>A0A1Y3EWS3_9BILA</name>
<keyword evidence="7 8" id="KW-0694">RNA-binding</keyword>
<reference evidence="12 13" key="1">
    <citation type="submission" date="2015-04" db="EMBL/GenBank/DDBJ databases">
        <title>Draft genome of the roundworm Trichinella nativa.</title>
        <authorList>
            <person name="Mitreva M."/>
        </authorList>
    </citation>
    <scope>NUCLEOTIDE SEQUENCE [LARGE SCALE GENOMIC DNA]</scope>
    <source>
        <strain evidence="12 13">ISS45</strain>
    </source>
</reference>
<dbReference type="PANTHER" id="PTHR14950">
    <property type="entry name" value="DICER-RELATED"/>
    <property type="match status" value="1"/>
</dbReference>
<dbReference type="Pfam" id="PF00636">
    <property type="entry name" value="Ribonuclease_3"/>
    <property type="match status" value="2"/>
</dbReference>
<dbReference type="PROSITE" id="PS50821">
    <property type="entry name" value="PAZ"/>
    <property type="match status" value="1"/>
</dbReference>
<proteinExistence type="predicted"/>
<evidence type="ECO:0000259" key="11">
    <source>
        <dbReference type="PROSITE" id="PS50821"/>
    </source>
</evidence>
<dbReference type="GO" id="GO:0005634">
    <property type="term" value="C:nucleus"/>
    <property type="evidence" value="ECO:0007669"/>
    <property type="project" value="TreeGrafter"/>
</dbReference>
<dbReference type="InterPro" id="IPR000999">
    <property type="entry name" value="RNase_III_dom"/>
</dbReference>
<dbReference type="InterPro" id="IPR003100">
    <property type="entry name" value="PAZ_dom"/>
</dbReference>
<keyword evidence="4" id="KW-0547">Nucleotide-binding</keyword>
<evidence type="ECO:0000256" key="7">
    <source>
        <dbReference type="ARBA" id="ARBA00022884"/>
    </source>
</evidence>
<dbReference type="GO" id="GO:0046872">
    <property type="term" value="F:metal ion binding"/>
    <property type="evidence" value="ECO:0007669"/>
    <property type="project" value="UniProtKB-KW"/>
</dbReference>
<dbReference type="GO" id="GO:0000166">
    <property type="term" value="F:nucleotide binding"/>
    <property type="evidence" value="ECO:0007669"/>
    <property type="project" value="UniProtKB-KW"/>
</dbReference>
<evidence type="ECO:0000256" key="5">
    <source>
        <dbReference type="ARBA" id="ARBA00022801"/>
    </source>
</evidence>
<dbReference type="SUPFAM" id="SSF69065">
    <property type="entry name" value="RNase III domain-like"/>
    <property type="match status" value="2"/>
</dbReference>
<dbReference type="GO" id="GO:0004525">
    <property type="term" value="F:ribonuclease III activity"/>
    <property type="evidence" value="ECO:0007669"/>
    <property type="project" value="InterPro"/>
</dbReference>
<comment type="caution">
    <text evidence="12">The sequence shown here is derived from an EMBL/GenBank/DDBJ whole genome shotgun (WGS) entry which is preliminary data.</text>
</comment>
<dbReference type="FunFam" id="1.10.1520.10:FF:000004">
    <property type="entry name" value="Endoribonuclease dicer-like 1"/>
    <property type="match status" value="1"/>
</dbReference>
<dbReference type="PROSITE" id="PS50137">
    <property type="entry name" value="DS_RBD"/>
    <property type="match status" value="1"/>
</dbReference>
<dbReference type="GO" id="GO:0030422">
    <property type="term" value="P:siRNA processing"/>
    <property type="evidence" value="ECO:0007669"/>
    <property type="project" value="InterPro"/>
</dbReference>
<dbReference type="Gene3D" id="3.30.160.20">
    <property type="match status" value="1"/>
</dbReference>
<evidence type="ECO:0000313" key="13">
    <source>
        <dbReference type="Proteomes" id="UP000243006"/>
    </source>
</evidence>
<dbReference type="SMART" id="SM00535">
    <property type="entry name" value="RIBOc"/>
    <property type="match status" value="2"/>
</dbReference>
<dbReference type="PROSITE" id="PS00517">
    <property type="entry name" value="RNASE_3_1"/>
    <property type="match status" value="1"/>
</dbReference>
<evidence type="ECO:0000256" key="8">
    <source>
        <dbReference type="PROSITE-ProRule" id="PRU00266"/>
    </source>
</evidence>
<accession>A0A1Y3EWS3</accession>
<dbReference type="SMART" id="SM00949">
    <property type="entry name" value="PAZ"/>
    <property type="match status" value="1"/>
</dbReference>
<dbReference type="Pfam" id="PF20932">
    <property type="entry name" value="Dicer_dsRBD"/>
    <property type="match status" value="1"/>
</dbReference>
<feature type="domain" description="RNase III" evidence="10">
    <location>
        <begin position="441"/>
        <end position="602"/>
    </location>
</feature>
<dbReference type="GO" id="GO:0031054">
    <property type="term" value="P:pre-miRNA processing"/>
    <property type="evidence" value="ECO:0007669"/>
    <property type="project" value="InterPro"/>
</dbReference>
<dbReference type="Proteomes" id="UP000243006">
    <property type="component" value="Unassembled WGS sequence"/>
</dbReference>
<dbReference type="GO" id="GO:0004530">
    <property type="term" value="F:deoxyribonuclease I activity"/>
    <property type="evidence" value="ECO:0007669"/>
    <property type="project" value="TreeGrafter"/>
</dbReference>
<evidence type="ECO:0000256" key="6">
    <source>
        <dbReference type="ARBA" id="ARBA00022842"/>
    </source>
</evidence>
<evidence type="ECO:0000256" key="4">
    <source>
        <dbReference type="ARBA" id="ARBA00022741"/>
    </source>
</evidence>
<dbReference type="GO" id="GO:0005737">
    <property type="term" value="C:cytoplasm"/>
    <property type="evidence" value="ECO:0007669"/>
    <property type="project" value="TreeGrafter"/>
</dbReference>
<keyword evidence="3" id="KW-0479">Metal-binding</keyword>